<evidence type="ECO:0000313" key="2">
    <source>
        <dbReference type="Proteomes" id="UP001152795"/>
    </source>
</evidence>
<proteinExistence type="predicted"/>
<dbReference type="AlphaFoldDB" id="A0A7D9JM84"/>
<keyword evidence="2" id="KW-1185">Reference proteome</keyword>
<reference evidence="1" key="1">
    <citation type="submission" date="2020-04" db="EMBL/GenBank/DDBJ databases">
        <authorList>
            <person name="Alioto T."/>
            <person name="Alioto T."/>
            <person name="Gomez Garrido J."/>
        </authorList>
    </citation>
    <scope>NUCLEOTIDE SEQUENCE</scope>
    <source>
        <strain evidence="1">A484AB</strain>
    </source>
</reference>
<dbReference type="EMBL" id="CACRXK020018479">
    <property type="protein sequence ID" value="CAB4032535.1"/>
    <property type="molecule type" value="Genomic_DNA"/>
</dbReference>
<accession>A0A7D9JM84</accession>
<dbReference type="OrthoDB" id="7312725at2759"/>
<name>A0A7D9JM84_PARCT</name>
<evidence type="ECO:0000313" key="1">
    <source>
        <dbReference type="EMBL" id="CAB4032535.1"/>
    </source>
</evidence>
<sequence>MWLEQQLQHFTAEIFLAENATEKCRNCIEKCKLHRIYRPDHNHLDCDTFFRKRKHKTPLLDKDAEEEEEDEEQPMVELLDQKGHSDFTANILFYIAGYIVSKLIIEYAELVFKRNVCKEGNSISNKKNLKKTMIMSVCHHFVDIHQVLFAEHEEDINERVFEDERRTKLVKHCADQYFTLRLFTYAKRFNANVVQKGQPSDRHRLTKLILFKGQ</sequence>
<comment type="caution">
    <text evidence="1">The sequence shown here is derived from an EMBL/GenBank/DDBJ whole genome shotgun (WGS) entry which is preliminary data.</text>
</comment>
<organism evidence="1 2">
    <name type="scientific">Paramuricea clavata</name>
    <name type="common">Red gorgonian</name>
    <name type="synonym">Violescent sea-whip</name>
    <dbReference type="NCBI Taxonomy" id="317549"/>
    <lineage>
        <taxon>Eukaryota</taxon>
        <taxon>Metazoa</taxon>
        <taxon>Cnidaria</taxon>
        <taxon>Anthozoa</taxon>
        <taxon>Octocorallia</taxon>
        <taxon>Malacalcyonacea</taxon>
        <taxon>Plexauridae</taxon>
        <taxon>Paramuricea</taxon>
    </lineage>
</organism>
<gene>
    <name evidence="1" type="ORF">PACLA_8A030852</name>
</gene>
<dbReference type="Proteomes" id="UP001152795">
    <property type="component" value="Unassembled WGS sequence"/>
</dbReference>
<protein>
    <submittedName>
        <fullName evidence="1">Uncharacterized protein</fullName>
    </submittedName>
</protein>